<name>A0ABS1Q814_9ACTN</name>
<proteinExistence type="predicted"/>
<dbReference type="Gene3D" id="3.40.50.980">
    <property type="match status" value="2"/>
</dbReference>
<dbReference type="PANTHER" id="PTHR45527:SF1">
    <property type="entry name" value="FATTY ACID SYNTHASE"/>
    <property type="match status" value="1"/>
</dbReference>
<dbReference type="InterPro" id="IPR000873">
    <property type="entry name" value="AMP-dep_synth/lig_dom"/>
</dbReference>
<reference evidence="3 4" key="1">
    <citation type="submission" date="2021-01" db="EMBL/GenBank/DDBJ databases">
        <title>WGS of actinomycetes isolated from Thailand.</title>
        <authorList>
            <person name="Thawai C."/>
        </authorList>
    </citation>
    <scope>NUCLEOTIDE SEQUENCE [LARGE SCALE GENOMIC DNA]</scope>
    <source>
        <strain evidence="3 4">CA3R110</strain>
    </source>
</reference>
<dbReference type="InterPro" id="IPR001242">
    <property type="entry name" value="Condensation_dom"/>
</dbReference>
<dbReference type="Gene3D" id="3.30.559.10">
    <property type="entry name" value="Chloramphenicol acetyltransferase-like domain"/>
    <property type="match status" value="1"/>
</dbReference>
<dbReference type="Pfam" id="PF00668">
    <property type="entry name" value="Condensation"/>
    <property type="match status" value="1"/>
</dbReference>
<dbReference type="Pfam" id="PF00501">
    <property type="entry name" value="AMP-binding"/>
    <property type="match status" value="1"/>
</dbReference>
<feature type="domain" description="Condensation" evidence="2">
    <location>
        <begin position="1"/>
        <end position="448"/>
    </location>
</feature>
<dbReference type="SUPFAM" id="SSF56801">
    <property type="entry name" value="Acetyl-CoA synthetase-like"/>
    <property type="match status" value="1"/>
</dbReference>
<feature type="non-terminal residue" evidence="3">
    <location>
        <position position="653"/>
    </location>
</feature>
<organism evidence="3 4">
    <name type="scientific">Streptomyces endocoffeicus</name>
    <dbReference type="NCBI Taxonomy" id="2898945"/>
    <lineage>
        <taxon>Bacteria</taxon>
        <taxon>Bacillati</taxon>
        <taxon>Actinomycetota</taxon>
        <taxon>Actinomycetes</taxon>
        <taxon>Kitasatosporales</taxon>
        <taxon>Streptomycetaceae</taxon>
        <taxon>Streptomyces</taxon>
    </lineage>
</organism>
<evidence type="ECO:0000313" key="3">
    <source>
        <dbReference type="EMBL" id="MBL1120807.1"/>
    </source>
</evidence>
<dbReference type="EMBL" id="JAERRG010000065">
    <property type="protein sequence ID" value="MBL1120807.1"/>
    <property type="molecule type" value="Genomic_DNA"/>
</dbReference>
<dbReference type="RefSeq" id="WP_201858555.1">
    <property type="nucleotide sequence ID" value="NZ_JAERRG010000065.1"/>
</dbReference>
<evidence type="ECO:0000313" key="4">
    <source>
        <dbReference type="Proteomes" id="UP000621510"/>
    </source>
</evidence>
<keyword evidence="4" id="KW-1185">Reference proteome</keyword>
<dbReference type="SUPFAM" id="SSF52777">
    <property type="entry name" value="CoA-dependent acyltransferases"/>
    <property type="match status" value="2"/>
</dbReference>
<dbReference type="InterPro" id="IPR023213">
    <property type="entry name" value="CAT-like_dom_sf"/>
</dbReference>
<dbReference type="Proteomes" id="UP000621510">
    <property type="component" value="Unassembled WGS sequence"/>
</dbReference>
<accession>A0ABS1Q814</accession>
<comment type="caution">
    <text evidence="3">The sequence shown here is derived from an EMBL/GenBank/DDBJ whole genome shotgun (WGS) entry which is preliminary data.</text>
</comment>
<feature type="domain" description="AMP-dependent synthetase/ligase" evidence="1">
    <location>
        <begin position="468"/>
        <end position="647"/>
    </location>
</feature>
<protein>
    <submittedName>
        <fullName evidence="3">AMP-binding protein</fullName>
    </submittedName>
</protein>
<dbReference type="CDD" id="cd19540">
    <property type="entry name" value="LCL_NRPS-like"/>
    <property type="match status" value="1"/>
</dbReference>
<dbReference type="PROSITE" id="PS00455">
    <property type="entry name" value="AMP_BINDING"/>
    <property type="match status" value="1"/>
</dbReference>
<gene>
    <name evidence="3" type="ORF">JK364_52410</name>
</gene>
<evidence type="ECO:0000259" key="2">
    <source>
        <dbReference type="Pfam" id="PF00668"/>
    </source>
</evidence>
<sequence length="653" mass="70381">MIPLSYAQRRLWFIDKFEGASATYNVPFVLRLSGDLDPAALAAAVRDVVARHESLRTLIVENADGVPAQHVVPAGAARPEMPLVEVAPDALEEELRDAGSYAFDLATEIPVRATLFRQAPREHALLLLIHHIAADGESMAPLARDLAAAYTARHSGGEPAWPELPVQYTDYTLWQRELLGDEDDPDSVLAEQVRYWREELAGVPQPLRLPTDRPRPPAAGHRGSVVGFPIEPGLLAAVEDLARDREVTMPMVMQAALVVLLHHLGGGDDIALGSTIAGRTDDELADLVGFFVNTWVLRTDLTGTPTFAQVLDQVQRKALAAYDNQDAPFERLVEILNPERSTAYHPLFQTMFTWENEAWIDLELPGVSARLQALSTPTAKFDLEFNYFKDPARPGMLCYLEYATDLFDHATAVAIGNRYTRLLGALVADPGQPVALADVLEPGERERMLMALNGGVVERPEVSAVGLFERWAGLVPDAVAVVCGERSLTYGELDAWAERVAVGLAVRGVGPESVVGLALPRSVELVVGLLGIWKAGAAYLPVDPRYPGGRLGHILRAACPVLVLTDEETAGVLPESEVSLEWLGEVEKAGVESASWGAVRVLPDQAAYVMFTSGSTGVPKGVVVTHRGVVNGVLGLASAVGLDASTRMLAGTS</sequence>
<dbReference type="Gene3D" id="3.30.559.30">
    <property type="entry name" value="Nonribosomal peptide synthetase, condensation domain"/>
    <property type="match status" value="1"/>
</dbReference>
<dbReference type="InterPro" id="IPR020845">
    <property type="entry name" value="AMP-binding_CS"/>
</dbReference>
<dbReference type="PANTHER" id="PTHR45527">
    <property type="entry name" value="NONRIBOSOMAL PEPTIDE SYNTHETASE"/>
    <property type="match status" value="1"/>
</dbReference>
<evidence type="ECO:0000259" key="1">
    <source>
        <dbReference type="Pfam" id="PF00501"/>
    </source>
</evidence>